<dbReference type="AlphaFoldDB" id="A0A9P3LXN7"/>
<reference evidence="5" key="2">
    <citation type="journal article" date="2022" name="Microbiol. Resour. Announc.">
        <title>Whole-Genome Sequence of Entomortierella parvispora E1425, a Mucoromycotan Fungus Associated with Burkholderiaceae-Related Endosymbiotic Bacteria.</title>
        <authorList>
            <person name="Herlambang A."/>
            <person name="Guo Y."/>
            <person name="Takashima Y."/>
            <person name="Narisawa K."/>
            <person name="Ohta H."/>
            <person name="Nishizawa T."/>
        </authorList>
    </citation>
    <scope>NUCLEOTIDE SEQUENCE</scope>
    <source>
        <strain evidence="5">E1425</strain>
    </source>
</reference>
<dbReference type="Proteomes" id="UP000827284">
    <property type="component" value="Unassembled WGS sequence"/>
</dbReference>
<dbReference type="InterPro" id="IPR052980">
    <property type="entry name" value="Crinkler_effector"/>
</dbReference>
<proteinExistence type="predicted"/>
<organism evidence="5 6">
    <name type="scientific">Entomortierella parvispora</name>
    <dbReference type="NCBI Taxonomy" id="205924"/>
    <lineage>
        <taxon>Eukaryota</taxon>
        <taxon>Fungi</taxon>
        <taxon>Fungi incertae sedis</taxon>
        <taxon>Mucoromycota</taxon>
        <taxon>Mortierellomycotina</taxon>
        <taxon>Mortierellomycetes</taxon>
        <taxon>Mortierellales</taxon>
        <taxon>Mortierellaceae</taxon>
        <taxon>Entomortierella</taxon>
    </lineage>
</organism>
<protein>
    <recommendedName>
        <fullName evidence="4">Crinkler effector protein N-terminal domain-containing protein</fullName>
    </recommendedName>
</protein>
<comment type="caution">
    <text evidence="5">The sequence shown here is derived from an EMBL/GenBank/DDBJ whole genome shotgun (WGS) entry which is preliminary data.</text>
</comment>
<evidence type="ECO:0000259" key="4">
    <source>
        <dbReference type="Pfam" id="PF20147"/>
    </source>
</evidence>
<evidence type="ECO:0000256" key="1">
    <source>
        <dbReference type="ARBA" id="ARBA00004340"/>
    </source>
</evidence>
<evidence type="ECO:0000256" key="3">
    <source>
        <dbReference type="ARBA" id="ARBA00022525"/>
    </source>
</evidence>
<feature type="domain" description="Crinkler effector protein N-terminal" evidence="4">
    <location>
        <begin position="18"/>
        <end position="82"/>
    </location>
</feature>
<evidence type="ECO:0000313" key="5">
    <source>
        <dbReference type="EMBL" id="GJJ74334.1"/>
    </source>
</evidence>
<evidence type="ECO:0000313" key="6">
    <source>
        <dbReference type="Proteomes" id="UP000827284"/>
    </source>
</evidence>
<dbReference type="Pfam" id="PF20147">
    <property type="entry name" value="Crinkler"/>
    <property type="match status" value="1"/>
</dbReference>
<dbReference type="EMBL" id="BQFW01000009">
    <property type="protein sequence ID" value="GJJ74334.1"/>
    <property type="molecule type" value="Genomic_DNA"/>
</dbReference>
<dbReference type="PANTHER" id="PTHR33129:SF1">
    <property type="entry name" value="ATP-BINDING PROTEIN"/>
    <property type="match status" value="1"/>
</dbReference>
<keyword evidence="3" id="KW-0964">Secreted</keyword>
<reference evidence="5" key="1">
    <citation type="submission" date="2021-11" db="EMBL/GenBank/DDBJ databases">
        <authorList>
            <person name="Herlambang A."/>
            <person name="Guo Y."/>
            <person name="Takashima Y."/>
            <person name="Nishizawa T."/>
        </authorList>
    </citation>
    <scope>NUCLEOTIDE SEQUENCE</scope>
    <source>
        <strain evidence="5">E1425</strain>
    </source>
</reference>
<gene>
    <name evidence="5" type="ORF">EMPS_06692</name>
</gene>
<comment type="subcellular location">
    <subcellularLocation>
        <location evidence="1">Host cell</location>
    </subcellularLocation>
    <subcellularLocation>
        <location evidence="2">Secreted</location>
    </subcellularLocation>
</comment>
<accession>A0A9P3LXN7</accession>
<dbReference type="GO" id="GO:0005576">
    <property type="term" value="C:extracellular region"/>
    <property type="evidence" value="ECO:0007669"/>
    <property type="project" value="UniProtKB-SubCell"/>
</dbReference>
<dbReference type="PANTHER" id="PTHR33129">
    <property type="entry name" value="PROTEIN KINASE DOMAIN-CONTAINING PROTEIN-RELATED"/>
    <property type="match status" value="1"/>
</dbReference>
<evidence type="ECO:0000256" key="2">
    <source>
        <dbReference type="ARBA" id="ARBA00004613"/>
    </source>
</evidence>
<dbReference type="GO" id="GO:0043657">
    <property type="term" value="C:host cell"/>
    <property type="evidence" value="ECO:0007669"/>
    <property type="project" value="UniProtKB-SubCell"/>
</dbReference>
<dbReference type="InterPro" id="IPR045379">
    <property type="entry name" value="Crinkler_N"/>
</dbReference>
<keyword evidence="6" id="KW-1185">Reference proteome</keyword>
<sequence>MANNAMASNTETNDYWWVLNGETTRNSVKVSLPLTADVSDLKNKLKEENSKTFDGFDAPDIILWKWPILPAADDGKTPVTVKGLAEEAILHPKALLASQSIINNKSISTYIIVQRLKSDLKRDHEDDEGSLSKKSRLDLDDAVVKAIKAAGFENIGLVEGEAALSELNNEQRRKVVEFMGKRVGRRDPFRSLTTAALKLRGADFKAMDKMSAPDFAPLPVVKTNDLYIRQTYRDLYNIILEKFGSIDPEDPDPRNHIVAAGTSGIGKSAFLVYFAVRLLAESYDNDPPIIIFQTKQSTECYVFGGCNTVRSGNIADFLTFLQEPDTWYLVDSSLDPRLEVARTIISASPKTLQLNADYDDIDKRVDEPYYMAPWSLEELQTCRERVKGFQVVPSALVAELYSQIGGVPRYVLERPMSKLKGGAKDLRKAKESACKRVNAALDAVKDSTVLLKYFQEGRDSLEFSSRLIHRWPLDEDHSKYTSEWASEFIRDKVASQLEDDALRNILKALMNNPGGSGSGLMFEAFVLRAFREGGHTFELKELETGEPAELTHLKIPLKPVVNTFLTITGTKPDQLWIPKICNFACVDFLFSCENLFQVTVSGTHPIKGQLFSELIDSLKQRRWIKSPAEARLIFVVPEHIFDGFPKQKYHTTKGHNYKDIRSMPGNIRSVKQFVMKISVASAAAGKSPGLDLVPTKTKGRLQKK</sequence>
<name>A0A9P3LXN7_9FUNG</name>
<dbReference type="OrthoDB" id="19861at2759"/>